<comment type="caution">
    <text evidence="1">The sequence shown here is derived from an EMBL/GenBank/DDBJ whole genome shotgun (WGS) entry which is preliminary data.</text>
</comment>
<proteinExistence type="predicted"/>
<protein>
    <recommendedName>
        <fullName evidence="3">Type VI secretion protein</fullName>
    </recommendedName>
</protein>
<dbReference type="OrthoDB" id="761425at2"/>
<dbReference type="Proteomes" id="UP000077013">
    <property type="component" value="Unassembled WGS sequence"/>
</dbReference>
<keyword evidence="2" id="KW-1185">Reference proteome</keyword>
<sequence>MSDTYGLGGTEVKTDANEAIQEIPQNRTLLVEKLTHDQPLKPEVVTGLKTIDEVFEHYKPNVDVEFEDADGVNKKENLKFSNLGDYGEKGITRQSEFLKGLHTEKDQYVKVMKQLKTNKILKAALTDPDAKQALLESIRALLTEIEENK</sequence>
<dbReference type="RefSeq" id="WP_068591990.1">
    <property type="nucleotide sequence ID" value="NZ_LRXL01000037.1"/>
</dbReference>
<gene>
    <name evidence="1" type="ORF">ULVI_09055</name>
</gene>
<accession>A0A167HKW4</accession>
<evidence type="ECO:0000313" key="1">
    <source>
        <dbReference type="EMBL" id="OAB78719.1"/>
    </source>
</evidence>
<dbReference type="STRING" id="1763537.ULVI_09055"/>
<reference evidence="1 2" key="1">
    <citation type="submission" date="2016-02" db="EMBL/GenBank/DDBJ databases">
        <title>Ulvibacter sp. LPB0005, isolated from Thais luteostoma.</title>
        <authorList>
            <person name="Shin S.-K."/>
            <person name="Yi H."/>
        </authorList>
    </citation>
    <scope>NUCLEOTIDE SEQUENCE [LARGE SCALE GENOMIC DNA]</scope>
    <source>
        <strain evidence="1 2">LPB0005</strain>
    </source>
</reference>
<dbReference type="AlphaFoldDB" id="A0A167HKW4"/>
<name>A0A167HKW4_9FLAO</name>
<organism evidence="1 2">
    <name type="scientific">Cochleicola gelatinilyticus</name>
    <dbReference type="NCBI Taxonomy" id="1763537"/>
    <lineage>
        <taxon>Bacteria</taxon>
        <taxon>Pseudomonadati</taxon>
        <taxon>Bacteroidota</taxon>
        <taxon>Flavobacteriia</taxon>
        <taxon>Flavobacteriales</taxon>
        <taxon>Flavobacteriaceae</taxon>
        <taxon>Cochleicola</taxon>
    </lineage>
</organism>
<evidence type="ECO:0000313" key="2">
    <source>
        <dbReference type="Proteomes" id="UP000077013"/>
    </source>
</evidence>
<dbReference type="EMBL" id="LRXL01000037">
    <property type="protein sequence ID" value="OAB78719.1"/>
    <property type="molecule type" value="Genomic_DNA"/>
</dbReference>
<evidence type="ECO:0008006" key="3">
    <source>
        <dbReference type="Google" id="ProtNLM"/>
    </source>
</evidence>